<dbReference type="SUPFAM" id="SSF52540">
    <property type="entry name" value="P-loop containing nucleoside triphosphate hydrolases"/>
    <property type="match status" value="1"/>
</dbReference>
<keyword evidence="5" id="KW-1185">Reference proteome</keyword>
<feature type="non-terminal residue" evidence="4">
    <location>
        <position position="450"/>
    </location>
</feature>
<dbReference type="InterPro" id="IPR027417">
    <property type="entry name" value="P-loop_NTPase"/>
</dbReference>
<name>A0A9P4SJ58_9PEZI</name>
<comment type="caution">
    <text evidence="4">The sequence shown here is derived from an EMBL/GenBank/DDBJ whole genome shotgun (WGS) entry which is preliminary data.</text>
</comment>
<protein>
    <submittedName>
        <fullName evidence="4">P-loop containing nucleoside triphosphate hydrolase protein</fullName>
    </submittedName>
</protein>
<keyword evidence="2" id="KW-0067">ATP-binding</keyword>
<evidence type="ECO:0000256" key="1">
    <source>
        <dbReference type="ARBA" id="ARBA00022741"/>
    </source>
</evidence>
<dbReference type="CDD" id="cd19481">
    <property type="entry name" value="RecA-like_protease"/>
    <property type="match status" value="1"/>
</dbReference>
<dbReference type="PANTHER" id="PTHR23073">
    <property type="entry name" value="26S PROTEASOME REGULATORY SUBUNIT"/>
    <property type="match status" value="1"/>
</dbReference>
<evidence type="ECO:0000313" key="4">
    <source>
        <dbReference type="EMBL" id="KAF2842765.1"/>
    </source>
</evidence>
<proteinExistence type="predicted"/>
<dbReference type="EMBL" id="MU006089">
    <property type="protein sequence ID" value="KAF2842765.1"/>
    <property type="molecule type" value="Genomic_DNA"/>
</dbReference>
<sequence>MSAPEPFEIITKSEEHELPQLFPGYHDMTSGKYTDIDVQITAKLREQYPDLIVTVVPGNNVSLLQFAAAGHATAELDTKTDSIIRWRGYVPSSNGHGGIGEAIFFAKYNYKWKDEYFILYSVVEGYITVQYILKEPRGHESTLSNSSVTDELIQTVGSWQFPPPPPSIYVYDNYWTRSTQLYEQVQKASWDKVILDPDMKKDLTDVSEKFFDSKEVYDEFGVPWKRGLIFYGPAGNGKTISIKALMHTLADRSPAVPTLYVKSAPYTWNIREVFALARLKAPCLLVLEDIDTIVTESTRSYFLNEVDGLENNDGILMVASTNHIDKLDPGLSKRPSRFDRKYLFPLPSKAERVQYSKFWRKKIKGKHAIDFPVKLCNAIASITDGFSFAYMQEAFVATLLVLARSHTKRRVIGFGSDEDDDEDDDEDLDKYEFWRVMKKQVEILREDMDN</sequence>
<accession>A0A9P4SJ58</accession>
<evidence type="ECO:0000256" key="2">
    <source>
        <dbReference type="ARBA" id="ARBA00022840"/>
    </source>
</evidence>
<evidence type="ECO:0000259" key="3">
    <source>
        <dbReference type="Pfam" id="PF00004"/>
    </source>
</evidence>
<feature type="domain" description="ATPase AAA-type core" evidence="3">
    <location>
        <begin position="228"/>
        <end position="346"/>
    </location>
</feature>
<organism evidence="4 5">
    <name type="scientific">Patellaria atrata CBS 101060</name>
    <dbReference type="NCBI Taxonomy" id="1346257"/>
    <lineage>
        <taxon>Eukaryota</taxon>
        <taxon>Fungi</taxon>
        <taxon>Dikarya</taxon>
        <taxon>Ascomycota</taxon>
        <taxon>Pezizomycotina</taxon>
        <taxon>Dothideomycetes</taxon>
        <taxon>Dothideomycetes incertae sedis</taxon>
        <taxon>Patellariales</taxon>
        <taxon>Patellariaceae</taxon>
        <taxon>Patellaria</taxon>
    </lineage>
</organism>
<gene>
    <name evidence="4" type="ORF">M501DRAFT_918100</name>
</gene>
<dbReference type="Proteomes" id="UP000799429">
    <property type="component" value="Unassembled WGS sequence"/>
</dbReference>
<dbReference type="InterPro" id="IPR050221">
    <property type="entry name" value="26S_Proteasome_ATPase"/>
</dbReference>
<dbReference type="OrthoDB" id="2115716at2759"/>
<keyword evidence="1" id="KW-0547">Nucleotide-binding</keyword>
<reference evidence="4" key="1">
    <citation type="journal article" date="2020" name="Stud. Mycol.">
        <title>101 Dothideomycetes genomes: a test case for predicting lifestyles and emergence of pathogens.</title>
        <authorList>
            <person name="Haridas S."/>
            <person name="Albert R."/>
            <person name="Binder M."/>
            <person name="Bloem J."/>
            <person name="Labutti K."/>
            <person name="Salamov A."/>
            <person name="Andreopoulos B."/>
            <person name="Baker S."/>
            <person name="Barry K."/>
            <person name="Bills G."/>
            <person name="Bluhm B."/>
            <person name="Cannon C."/>
            <person name="Castanera R."/>
            <person name="Culley D."/>
            <person name="Daum C."/>
            <person name="Ezra D."/>
            <person name="Gonzalez J."/>
            <person name="Henrissat B."/>
            <person name="Kuo A."/>
            <person name="Liang C."/>
            <person name="Lipzen A."/>
            <person name="Lutzoni F."/>
            <person name="Magnuson J."/>
            <person name="Mondo S."/>
            <person name="Nolan M."/>
            <person name="Ohm R."/>
            <person name="Pangilinan J."/>
            <person name="Park H.-J."/>
            <person name="Ramirez L."/>
            <person name="Alfaro M."/>
            <person name="Sun H."/>
            <person name="Tritt A."/>
            <person name="Yoshinaga Y."/>
            <person name="Zwiers L.-H."/>
            <person name="Turgeon B."/>
            <person name="Goodwin S."/>
            <person name="Spatafora J."/>
            <person name="Crous P."/>
            <person name="Grigoriev I."/>
        </authorList>
    </citation>
    <scope>NUCLEOTIDE SEQUENCE</scope>
    <source>
        <strain evidence="4">CBS 101060</strain>
    </source>
</reference>
<evidence type="ECO:0000313" key="5">
    <source>
        <dbReference type="Proteomes" id="UP000799429"/>
    </source>
</evidence>
<dbReference type="Gene3D" id="3.40.50.300">
    <property type="entry name" value="P-loop containing nucleotide triphosphate hydrolases"/>
    <property type="match status" value="1"/>
</dbReference>
<dbReference type="GO" id="GO:0016887">
    <property type="term" value="F:ATP hydrolysis activity"/>
    <property type="evidence" value="ECO:0007669"/>
    <property type="project" value="InterPro"/>
</dbReference>
<dbReference type="AlphaFoldDB" id="A0A9P4SJ58"/>
<keyword evidence="4" id="KW-0378">Hydrolase</keyword>
<dbReference type="GO" id="GO:0005524">
    <property type="term" value="F:ATP binding"/>
    <property type="evidence" value="ECO:0007669"/>
    <property type="project" value="UniProtKB-KW"/>
</dbReference>
<dbReference type="InterPro" id="IPR003959">
    <property type="entry name" value="ATPase_AAA_core"/>
</dbReference>
<dbReference type="Pfam" id="PF00004">
    <property type="entry name" value="AAA"/>
    <property type="match status" value="1"/>
</dbReference>